<sequence length="170" mass="18110">MRSGTLGTLACAMLVLAGCGRMGDSSLNPFRWFGGSHAAQQQTLEPKGGYPIVAQDGRFALAQVTSAKWEPLYEGRMLVVTGLAGSKGWWDVALVTEVPMPKGRIRPDENGVLRLRLVGKPPLPDTFAAANPPSPASDMVTVALTIPNAAVTELREVVITSATNIITLRR</sequence>
<dbReference type="Proteomes" id="UP000663629">
    <property type="component" value="Chromosome 1"/>
</dbReference>
<evidence type="ECO:0000313" key="2">
    <source>
        <dbReference type="Proteomes" id="UP000663629"/>
    </source>
</evidence>
<reference evidence="1 2" key="1">
    <citation type="submission" date="2021-02" db="EMBL/GenBank/DDBJ databases">
        <title>Paracoccus methylovroum sp.nov., a new methanol and methylamine utilizing methylotrophic denitrifer.</title>
        <authorList>
            <person name="Timsy T."/>
            <person name="Behrendt U."/>
            <person name="Ulrich A."/>
            <person name="Spanner T."/>
            <person name="Foesel B.U."/>
            <person name="Horn M.A."/>
            <person name="Kolb S."/>
        </authorList>
    </citation>
    <scope>NUCLEOTIDE SEQUENCE [LARGE SCALE GENOMIC DNA]</scope>
    <source>
        <strain evidence="1 2">H4-D09</strain>
    </source>
</reference>
<evidence type="ECO:0000313" key="1">
    <source>
        <dbReference type="EMBL" id="QRZ13999.1"/>
    </source>
</evidence>
<keyword evidence="2" id="KW-1185">Reference proteome</keyword>
<protein>
    <recommendedName>
        <fullName evidence="3">Lipoprotein</fullName>
    </recommendedName>
</protein>
<proteinExistence type="predicted"/>
<gene>
    <name evidence="1" type="ORF">JWJ88_04890</name>
</gene>
<name>A0ABX7JJL3_9RHOB</name>
<evidence type="ECO:0008006" key="3">
    <source>
        <dbReference type="Google" id="ProtNLM"/>
    </source>
</evidence>
<dbReference type="PROSITE" id="PS51257">
    <property type="entry name" value="PROKAR_LIPOPROTEIN"/>
    <property type="match status" value="1"/>
</dbReference>
<dbReference type="RefSeq" id="WP_205294980.1">
    <property type="nucleotide sequence ID" value="NZ_CP070368.1"/>
</dbReference>
<accession>A0ABX7JJL3</accession>
<dbReference type="EMBL" id="CP070368">
    <property type="protein sequence ID" value="QRZ13999.1"/>
    <property type="molecule type" value="Genomic_DNA"/>
</dbReference>
<organism evidence="1 2">
    <name type="scientific">Paracoccus methylovorus</name>
    <dbReference type="NCBI Taxonomy" id="2812658"/>
    <lineage>
        <taxon>Bacteria</taxon>
        <taxon>Pseudomonadati</taxon>
        <taxon>Pseudomonadota</taxon>
        <taxon>Alphaproteobacteria</taxon>
        <taxon>Rhodobacterales</taxon>
        <taxon>Paracoccaceae</taxon>
        <taxon>Paracoccus</taxon>
    </lineage>
</organism>